<dbReference type="Pfam" id="PF17202">
    <property type="entry name" value="sCache_3_3"/>
    <property type="match status" value="1"/>
</dbReference>
<evidence type="ECO:0000313" key="12">
    <source>
        <dbReference type="EMBL" id="TBL79430.1"/>
    </source>
</evidence>
<keyword evidence="6 8" id="KW-0807">Transducer</keyword>
<dbReference type="InterPro" id="IPR004090">
    <property type="entry name" value="Chemotax_Me-accpt_rcpt"/>
</dbReference>
<dbReference type="PANTHER" id="PTHR32089">
    <property type="entry name" value="METHYL-ACCEPTING CHEMOTAXIS PROTEIN MCPB"/>
    <property type="match status" value="1"/>
</dbReference>
<dbReference type="PANTHER" id="PTHR32089:SF112">
    <property type="entry name" value="LYSOZYME-LIKE PROTEIN-RELATED"/>
    <property type="match status" value="1"/>
</dbReference>
<evidence type="ECO:0000256" key="5">
    <source>
        <dbReference type="ARBA" id="ARBA00023136"/>
    </source>
</evidence>
<dbReference type="GO" id="GO:0004888">
    <property type="term" value="F:transmembrane signaling receptor activity"/>
    <property type="evidence" value="ECO:0007669"/>
    <property type="project" value="InterPro"/>
</dbReference>
<keyword evidence="2" id="KW-1003">Cell membrane</keyword>
<evidence type="ECO:0000256" key="1">
    <source>
        <dbReference type="ARBA" id="ARBA00004651"/>
    </source>
</evidence>
<name>A0A4Q9DU84_9BACL</name>
<dbReference type="Proteomes" id="UP000293142">
    <property type="component" value="Unassembled WGS sequence"/>
</dbReference>
<sequence>MIWRYNKLRTTYIGGENMNLSIRWKMMILFNLLLIASIVSMGLYATINMENEVGLLVQKQLETSMSVGKQLLNEDMPGEWNVKDGKLYKGAQQLNDSFAFVDKLAKLLGKDATVTLFQGDTRVSTNVMKEGSRAVGTQVSDQVKQVALTQGQTFQGIADVLGTKYYAIYDPITGGKGDVIGIFYIGIPAKSYDEAATHFRTKVIGFGMPFIVVFIAAIWLVTSRLAGSIVKVASAAVQVSEGDLRAEVPQAKVKDEVGKLQNAIRTMIAKLREIVSQVELSAEHVVVSSKQLSASADQTKTATLEVTQTIQQLASGAENQVQVAEESARAMEEMAAGIQKIAESTSYVFEASHGLAKQAEHGNESVQTAVSQMEVMNGSIRKVAEAIDEVNVRSESIEQLAELIKGISMQTNLLALNASIEAARAGEHGRGFAVVAAEVRKLAEQSGEQAVQIAALIEQMQTASRQASDSMASGIGEVEKSVAFVDEAGQLFGHIVRTIQMVSEQMQEVSAASQQMSAGTEEVAAAISEISRIARSSANGIQTVAGASEEQLASMDEIAHATHSLNKMSEQLNELVSTFKL</sequence>
<feature type="transmembrane region" description="Helical" evidence="9">
    <location>
        <begin position="203"/>
        <end position="221"/>
    </location>
</feature>
<evidence type="ECO:0000256" key="6">
    <source>
        <dbReference type="ARBA" id="ARBA00023224"/>
    </source>
</evidence>
<keyword evidence="13" id="KW-1185">Reference proteome</keyword>
<dbReference type="SUPFAM" id="SSF103190">
    <property type="entry name" value="Sensory domain-like"/>
    <property type="match status" value="1"/>
</dbReference>
<dbReference type="PROSITE" id="PS50111">
    <property type="entry name" value="CHEMOTAXIS_TRANSDUC_2"/>
    <property type="match status" value="1"/>
</dbReference>
<dbReference type="Gene3D" id="6.10.340.10">
    <property type="match status" value="1"/>
</dbReference>
<comment type="caution">
    <text evidence="12">The sequence shown here is derived from an EMBL/GenBank/DDBJ whole genome shotgun (WGS) entry which is preliminary data.</text>
</comment>
<dbReference type="InterPro" id="IPR004089">
    <property type="entry name" value="MCPsignal_dom"/>
</dbReference>
<proteinExistence type="inferred from homology"/>
<evidence type="ECO:0000256" key="4">
    <source>
        <dbReference type="ARBA" id="ARBA00022989"/>
    </source>
</evidence>
<dbReference type="EMBL" id="SIRE01000007">
    <property type="protein sequence ID" value="TBL79430.1"/>
    <property type="molecule type" value="Genomic_DNA"/>
</dbReference>
<evidence type="ECO:0000256" key="8">
    <source>
        <dbReference type="PROSITE-ProRule" id="PRU00284"/>
    </source>
</evidence>
<dbReference type="InterPro" id="IPR029151">
    <property type="entry name" value="Sensor-like_sf"/>
</dbReference>
<dbReference type="Pfam" id="PF00672">
    <property type="entry name" value="HAMP"/>
    <property type="match status" value="1"/>
</dbReference>
<dbReference type="Pfam" id="PF00015">
    <property type="entry name" value="MCPsignal"/>
    <property type="match status" value="1"/>
</dbReference>
<dbReference type="PROSITE" id="PS50885">
    <property type="entry name" value="HAMP"/>
    <property type="match status" value="1"/>
</dbReference>
<dbReference type="GO" id="GO:0006935">
    <property type="term" value="P:chemotaxis"/>
    <property type="evidence" value="ECO:0007669"/>
    <property type="project" value="InterPro"/>
</dbReference>
<accession>A0A4Q9DU84</accession>
<evidence type="ECO:0000313" key="13">
    <source>
        <dbReference type="Proteomes" id="UP000293142"/>
    </source>
</evidence>
<evidence type="ECO:0000256" key="9">
    <source>
        <dbReference type="SAM" id="Phobius"/>
    </source>
</evidence>
<gene>
    <name evidence="12" type="ORF">EYB31_10975</name>
</gene>
<dbReference type="GO" id="GO:0007165">
    <property type="term" value="P:signal transduction"/>
    <property type="evidence" value="ECO:0007669"/>
    <property type="project" value="UniProtKB-KW"/>
</dbReference>
<comment type="similarity">
    <text evidence="7">Belongs to the methyl-accepting chemotaxis (MCP) protein family.</text>
</comment>
<evidence type="ECO:0000256" key="7">
    <source>
        <dbReference type="ARBA" id="ARBA00029447"/>
    </source>
</evidence>
<feature type="transmembrane region" description="Helical" evidence="9">
    <location>
        <begin position="28"/>
        <end position="47"/>
    </location>
</feature>
<comment type="subcellular location">
    <subcellularLocation>
        <location evidence="1">Cell membrane</location>
        <topology evidence="1">Multi-pass membrane protein</topology>
    </subcellularLocation>
</comment>
<dbReference type="InterPro" id="IPR033463">
    <property type="entry name" value="sCache_3"/>
</dbReference>
<feature type="domain" description="Methyl-accepting transducer" evidence="10">
    <location>
        <begin position="295"/>
        <end position="531"/>
    </location>
</feature>
<dbReference type="InterPro" id="IPR003660">
    <property type="entry name" value="HAMP_dom"/>
</dbReference>
<dbReference type="OrthoDB" id="9814363at2"/>
<dbReference type="Gene3D" id="1.10.287.950">
    <property type="entry name" value="Methyl-accepting chemotaxis protein"/>
    <property type="match status" value="1"/>
</dbReference>
<evidence type="ECO:0000259" key="11">
    <source>
        <dbReference type="PROSITE" id="PS50885"/>
    </source>
</evidence>
<dbReference type="SUPFAM" id="SSF58104">
    <property type="entry name" value="Methyl-accepting chemotaxis protein (MCP) signaling domain"/>
    <property type="match status" value="1"/>
</dbReference>
<organism evidence="12 13">
    <name type="scientific">Paenibacillus thalictri</name>
    <dbReference type="NCBI Taxonomy" id="2527873"/>
    <lineage>
        <taxon>Bacteria</taxon>
        <taxon>Bacillati</taxon>
        <taxon>Bacillota</taxon>
        <taxon>Bacilli</taxon>
        <taxon>Bacillales</taxon>
        <taxon>Paenibacillaceae</taxon>
        <taxon>Paenibacillus</taxon>
    </lineage>
</organism>
<dbReference type="GO" id="GO:0005886">
    <property type="term" value="C:plasma membrane"/>
    <property type="evidence" value="ECO:0007669"/>
    <property type="project" value="UniProtKB-SubCell"/>
</dbReference>
<feature type="domain" description="HAMP" evidence="11">
    <location>
        <begin position="223"/>
        <end position="276"/>
    </location>
</feature>
<evidence type="ECO:0000259" key="10">
    <source>
        <dbReference type="PROSITE" id="PS50111"/>
    </source>
</evidence>
<dbReference type="PRINTS" id="PR00260">
    <property type="entry name" value="CHEMTRNSDUCR"/>
</dbReference>
<dbReference type="CDD" id="cd06225">
    <property type="entry name" value="HAMP"/>
    <property type="match status" value="1"/>
</dbReference>
<keyword evidence="4 9" id="KW-1133">Transmembrane helix</keyword>
<keyword evidence="3 9" id="KW-0812">Transmembrane</keyword>
<dbReference type="AlphaFoldDB" id="A0A4Q9DU84"/>
<evidence type="ECO:0000256" key="2">
    <source>
        <dbReference type="ARBA" id="ARBA00022475"/>
    </source>
</evidence>
<dbReference type="CDD" id="cd11386">
    <property type="entry name" value="MCP_signal"/>
    <property type="match status" value="1"/>
</dbReference>
<evidence type="ECO:0000256" key="3">
    <source>
        <dbReference type="ARBA" id="ARBA00022692"/>
    </source>
</evidence>
<keyword evidence="5 9" id="KW-0472">Membrane</keyword>
<reference evidence="12 13" key="1">
    <citation type="submission" date="2019-02" db="EMBL/GenBank/DDBJ databases">
        <title>Paenibacillus sp. nov., isolated from surface-sterilized tissue of Thalictrum simplex L.</title>
        <authorList>
            <person name="Tuo L."/>
        </authorList>
    </citation>
    <scope>NUCLEOTIDE SEQUENCE [LARGE SCALE GENOMIC DNA]</scope>
    <source>
        <strain evidence="12 13">N2SHLJ1</strain>
    </source>
</reference>
<dbReference type="SMART" id="SM00304">
    <property type="entry name" value="HAMP"/>
    <property type="match status" value="2"/>
</dbReference>
<dbReference type="SMART" id="SM00283">
    <property type="entry name" value="MA"/>
    <property type="match status" value="1"/>
</dbReference>
<protein>
    <submittedName>
        <fullName evidence="12">Methyl-accepting chemotaxis protein</fullName>
    </submittedName>
</protein>